<feature type="domain" description="Zinc finger PMZ-type" evidence="3">
    <location>
        <begin position="324"/>
        <end position="346"/>
    </location>
</feature>
<feature type="region of interest" description="Disordered" evidence="2">
    <location>
        <begin position="432"/>
        <end position="504"/>
    </location>
</feature>
<reference evidence="4 5" key="1">
    <citation type="journal article" date="2024" name="G3 (Bethesda)">
        <title>Genome assembly of Hibiscus sabdariffa L. provides insights into metabolisms of medicinal natural products.</title>
        <authorList>
            <person name="Kim T."/>
        </authorList>
    </citation>
    <scope>NUCLEOTIDE SEQUENCE [LARGE SCALE GENOMIC DNA]</scope>
    <source>
        <strain evidence="4">TK-2024</strain>
        <tissue evidence="4">Old leaves</tissue>
    </source>
</reference>
<feature type="compositionally biased region" description="Acidic residues" evidence="2">
    <location>
        <begin position="203"/>
        <end position="212"/>
    </location>
</feature>
<comment type="caution">
    <text evidence="4">The sequence shown here is derived from an EMBL/GenBank/DDBJ whole genome shotgun (WGS) entry which is preliminary data.</text>
</comment>
<evidence type="ECO:0000256" key="2">
    <source>
        <dbReference type="SAM" id="MobiDB-lite"/>
    </source>
</evidence>
<feature type="compositionally biased region" description="Basic residues" evidence="2">
    <location>
        <begin position="387"/>
        <end position="396"/>
    </location>
</feature>
<evidence type="ECO:0000313" key="5">
    <source>
        <dbReference type="Proteomes" id="UP001472677"/>
    </source>
</evidence>
<evidence type="ECO:0000313" key="4">
    <source>
        <dbReference type="EMBL" id="KAK8497124.1"/>
    </source>
</evidence>
<feature type="region of interest" description="Disordered" evidence="2">
    <location>
        <begin position="203"/>
        <end position="261"/>
    </location>
</feature>
<gene>
    <name evidence="4" type="ORF">V6N12_019279</name>
</gene>
<feature type="compositionally biased region" description="Basic and acidic residues" evidence="2">
    <location>
        <begin position="313"/>
        <end position="324"/>
    </location>
</feature>
<sequence>MATSKARGEETNIWFLYCLTNEIVYFAVHGSNNFTCVIHYGGDFVMSPRMKYTSKRVANFDFVDVDTFSTFTLCEMVEKLIVDAPFAVYWRVPNAALSTASVKPLKTDHDCIAMMNSLPDNRHIHIYMKPVRVVADEEVNEDLEDLNEEEEIYEADHDDEEEVNEDEIHGAATGQEEAYVNEEEAEVYEDEEIHVDANEEDVAATATEEEKEEVNVATTEEEGDAATEEEEEGDTATEEEVDVAEEEEDSEATEEFDVSDHEYDWAGDEECRQDDGIGFRVQRNMDGFGPDGVNLNEKDKEPESETDNSEDLYSDHGSDSDRPRKWDLTGIPCSHAASVFRLNNLRPEHFVNECYHNSTQLAIYSNMITPIKVTDMEPILPPIIRRPPGRPTKKRRLEPDEITKPKLSRRGMQANCTKCGKQGYNRRTCRGEVGANQPIRRPTLICSKPRQPQQPQQPPVPRREKIPIRTKQHVPPPKNVRWMPSQESNISNPPTQESQSTTRE</sequence>
<name>A0ABR2ATD2_9ROSI</name>
<feature type="compositionally biased region" description="Polar residues" evidence="2">
    <location>
        <begin position="485"/>
        <end position="504"/>
    </location>
</feature>
<feature type="compositionally biased region" description="Acidic residues" evidence="2">
    <location>
        <begin position="219"/>
        <end position="257"/>
    </location>
</feature>
<keyword evidence="5" id="KW-1185">Reference proteome</keyword>
<dbReference type="EMBL" id="JBBPBM010000329">
    <property type="protein sequence ID" value="KAK8497124.1"/>
    <property type="molecule type" value="Genomic_DNA"/>
</dbReference>
<feature type="region of interest" description="Disordered" evidence="2">
    <location>
        <begin position="380"/>
        <end position="401"/>
    </location>
</feature>
<organism evidence="4 5">
    <name type="scientific">Hibiscus sabdariffa</name>
    <name type="common">roselle</name>
    <dbReference type="NCBI Taxonomy" id="183260"/>
    <lineage>
        <taxon>Eukaryota</taxon>
        <taxon>Viridiplantae</taxon>
        <taxon>Streptophyta</taxon>
        <taxon>Embryophyta</taxon>
        <taxon>Tracheophyta</taxon>
        <taxon>Spermatophyta</taxon>
        <taxon>Magnoliopsida</taxon>
        <taxon>eudicotyledons</taxon>
        <taxon>Gunneridae</taxon>
        <taxon>Pentapetalae</taxon>
        <taxon>rosids</taxon>
        <taxon>malvids</taxon>
        <taxon>Malvales</taxon>
        <taxon>Malvaceae</taxon>
        <taxon>Malvoideae</taxon>
        <taxon>Hibiscus</taxon>
    </lineage>
</organism>
<dbReference type="Pfam" id="PF26130">
    <property type="entry name" value="PB1-like"/>
    <property type="match status" value="1"/>
</dbReference>
<dbReference type="InterPro" id="IPR058594">
    <property type="entry name" value="PB1-like_dom_pln"/>
</dbReference>
<dbReference type="InterPro" id="IPR006564">
    <property type="entry name" value="Znf_PMZ"/>
</dbReference>
<accession>A0ABR2ATD2</accession>
<feature type="coiled-coil region" evidence="1">
    <location>
        <begin position="136"/>
        <end position="163"/>
    </location>
</feature>
<proteinExistence type="predicted"/>
<feature type="region of interest" description="Disordered" evidence="2">
    <location>
        <begin position="281"/>
        <end position="324"/>
    </location>
</feature>
<protein>
    <recommendedName>
        <fullName evidence="3">Zinc finger PMZ-type domain-containing protein</fullName>
    </recommendedName>
</protein>
<dbReference type="SMART" id="SM00575">
    <property type="entry name" value="ZnF_PMZ"/>
    <property type="match status" value="1"/>
</dbReference>
<evidence type="ECO:0000259" key="3">
    <source>
        <dbReference type="SMART" id="SM00575"/>
    </source>
</evidence>
<dbReference type="Proteomes" id="UP001472677">
    <property type="component" value="Unassembled WGS sequence"/>
</dbReference>
<evidence type="ECO:0000256" key="1">
    <source>
        <dbReference type="SAM" id="Coils"/>
    </source>
</evidence>
<keyword evidence="1" id="KW-0175">Coiled coil</keyword>